<feature type="compositionally biased region" description="Basic and acidic residues" evidence="1">
    <location>
        <begin position="11"/>
        <end position="30"/>
    </location>
</feature>
<reference evidence="2 3" key="1">
    <citation type="submission" date="2019-02" db="EMBL/GenBank/DDBJ databases">
        <title>Deep-cultivation of Planctomycetes and their phenomic and genomic characterization uncovers novel biology.</title>
        <authorList>
            <person name="Wiegand S."/>
            <person name="Jogler M."/>
            <person name="Boedeker C."/>
            <person name="Pinto D."/>
            <person name="Vollmers J."/>
            <person name="Rivas-Marin E."/>
            <person name="Kohn T."/>
            <person name="Peeters S.H."/>
            <person name="Heuer A."/>
            <person name="Rast P."/>
            <person name="Oberbeckmann S."/>
            <person name="Bunk B."/>
            <person name="Jeske O."/>
            <person name="Meyerdierks A."/>
            <person name="Storesund J.E."/>
            <person name="Kallscheuer N."/>
            <person name="Luecker S."/>
            <person name="Lage O.M."/>
            <person name="Pohl T."/>
            <person name="Merkel B.J."/>
            <person name="Hornburger P."/>
            <person name="Mueller R.-W."/>
            <person name="Bruemmer F."/>
            <person name="Labrenz M."/>
            <person name="Spormann A.M."/>
            <person name="Op den Camp H."/>
            <person name="Overmann J."/>
            <person name="Amann R."/>
            <person name="Jetten M.S.M."/>
            <person name="Mascher T."/>
            <person name="Medema M.H."/>
            <person name="Devos D.P."/>
            <person name="Kaster A.-K."/>
            <person name="Ovreas L."/>
            <person name="Rohde M."/>
            <person name="Galperin M.Y."/>
            <person name="Jogler C."/>
        </authorList>
    </citation>
    <scope>NUCLEOTIDE SEQUENCE [LARGE SCALE GENOMIC DNA]</scope>
    <source>
        <strain evidence="2 3">Pan189</strain>
    </source>
</reference>
<proteinExistence type="predicted"/>
<gene>
    <name evidence="2" type="ORF">Pan189_27170</name>
</gene>
<evidence type="ECO:0000256" key="1">
    <source>
        <dbReference type="SAM" id="MobiDB-lite"/>
    </source>
</evidence>
<protein>
    <submittedName>
        <fullName evidence="2">Uncharacterized protein</fullName>
    </submittedName>
</protein>
<dbReference type="KEGG" id="svp:Pan189_27170"/>
<accession>A0A517R368</accession>
<dbReference type="Proteomes" id="UP000317318">
    <property type="component" value="Chromosome"/>
</dbReference>
<keyword evidence="3" id="KW-1185">Reference proteome</keyword>
<feature type="region of interest" description="Disordered" evidence="1">
    <location>
        <begin position="1"/>
        <end position="63"/>
    </location>
</feature>
<sequence length="115" mass="13526">MVSDTQAVAELRVDRRSTARRAMSERRTESSEEQQNDEGRRDSGRRTKVERRRQIDPTTCERDYGGEEIDFMRAMDEYKRKAGRQFPTWSEVLEVLKGMGYRKVAEPTDIFADMK</sequence>
<evidence type="ECO:0000313" key="3">
    <source>
        <dbReference type="Proteomes" id="UP000317318"/>
    </source>
</evidence>
<name>A0A517R368_9PLAN</name>
<dbReference type="OrthoDB" id="266522at2"/>
<dbReference type="AlphaFoldDB" id="A0A517R368"/>
<dbReference type="EMBL" id="CP036268">
    <property type="protein sequence ID" value="QDT38326.1"/>
    <property type="molecule type" value="Genomic_DNA"/>
</dbReference>
<organism evidence="2 3">
    <name type="scientific">Stratiformator vulcanicus</name>
    <dbReference type="NCBI Taxonomy" id="2527980"/>
    <lineage>
        <taxon>Bacteria</taxon>
        <taxon>Pseudomonadati</taxon>
        <taxon>Planctomycetota</taxon>
        <taxon>Planctomycetia</taxon>
        <taxon>Planctomycetales</taxon>
        <taxon>Planctomycetaceae</taxon>
        <taxon>Stratiformator</taxon>
    </lineage>
</organism>
<dbReference type="RefSeq" id="WP_145364448.1">
    <property type="nucleotide sequence ID" value="NZ_CP036268.1"/>
</dbReference>
<feature type="compositionally biased region" description="Basic and acidic residues" evidence="1">
    <location>
        <begin position="37"/>
        <end position="63"/>
    </location>
</feature>
<evidence type="ECO:0000313" key="2">
    <source>
        <dbReference type="EMBL" id="QDT38326.1"/>
    </source>
</evidence>